<evidence type="ECO:0000313" key="2">
    <source>
        <dbReference type="Proteomes" id="UP000015105"/>
    </source>
</evidence>
<reference evidence="1" key="5">
    <citation type="journal article" date="2021" name="G3 (Bethesda)">
        <title>Aegilops tauschii genome assembly Aet v5.0 features greater sequence contiguity and improved annotation.</title>
        <authorList>
            <person name="Wang L."/>
            <person name="Zhu T."/>
            <person name="Rodriguez J.C."/>
            <person name="Deal K.R."/>
            <person name="Dubcovsky J."/>
            <person name="McGuire P.E."/>
            <person name="Lux T."/>
            <person name="Spannagl M."/>
            <person name="Mayer K.F.X."/>
            <person name="Baldrich P."/>
            <person name="Meyers B.C."/>
            <person name="Huo N."/>
            <person name="Gu Y.Q."/>
            <person name="Zhou H."/>
            <person name="Devos K.M."/>
            <person name="Bennetzen J.L."/>
            <person name="Unver T."/>
            <person name="Budak H."/>
            <person name="Gulick P.J."/>
            <person name="Galiba G."/>
            <person name="Kalapos B."/>
            <person name="Nelson D.R."/>
            <person name="Li P."/>
            <person name="You F.M."/>
            <person name="Luo M.C."/>
            <person name="Dvorak J."/>
        </authorList>
    </citation>
    <scope>NUCLEOTIDE SEQUENCE [LARGE SCALE GENOMIC DNA]</scope>
    <source>
        <strain evidence="1">cv. AL8/78</strain>
    </source>
</reference>
<dbReference type="EnsemblPlants" id="AET4Gv20475700.1">
    <property type="protein sequence ID" value="AET4Gv20475700.1"/>
    <property type="gene ID" value="AET4Gv20475700"/>
</dbReference>
<evidence type="ECO:0000313" key="1">
    <source>
        <dbReference type="EnsemblPlants" id="AET4Gv20475700.1"/>
    </source>
</evidence>
<dbReference type="AlphaFoldDB" id="A0A453I845"/>
<reference evidence="2" key="1">
    <citation type="journal article" date="2014" name="Science">
        <title>Ancient hybridizations among the ancestral genomes of bread wheat.</title>
        <authorList>
            <consortium name="International Wheat Genome Sequencing Consortium,"/>
            <person name="Marcussen T."/>
            <person name="Sandve S.R."/>
            <person name="Heier L."/>
            <person name="Spannagl M."/>
            <person name="Pfeifer M."/>
            <person name="Jakobsen K.S."/>
            <person name="Wulff B.B."/>
            <person name="Steuernagel B."/>
            <person name="Mayer K.F."/>
            <person name="Olsen O.A."/>
        </authorList>
    </citation>
    <scope>NUCLEOTIDE SEQUENCE [LARGE SCALE GENOMIC DNA]</scope>
    <source>
        <strain evidence="2">cv. AL8/78</strain>
    </source>
</reference>
<dbReference type="Proteomes" id="UP000015105">
    <property type="component" value="Chromosome 4D"/>
</dbReference>
<name>A0A453I845_AEGTS</name>
<sequence>RLIELNRAFTGGCSGGPGREWCLFPGYYSGNEMPTISLGG</sequence>
<reference evidence="2" key="2">
    <citation type="journal article" date="2017" name="Nat. Plants">
        <title>The Aegilops tauschii genome reveals multiple impacts of transposons.</title>
        <authorList>
            <person name="Zhao G."/>
            <person name="Zou C."/>
            <person name="Li K."/>
            <person name="Wang K."/>
            <person name="Li T."/>
            <person name="Gao L."/>
            <person name="Zhang X."/>
            <person name="Wang H."/>
            <person name="Yang Z."/>
            <person name="Liu X."/>
            <person name="Jiang W."/>
            <person name="Mao L."/>
            <person name="Kong X."/>
            <person name="Jiao Y."/>
            <person name="Jia J."/>
        </authorList>
    </citation>
    <scope>NUCLEOTIDE SEQUENCE [LARGE SCALE GENOMIC DNA]</scope>
    <source>
        <strain evidence="2">cv. AL8/78</strain>
    </source>
</reference>
<dbReference type="Gramene" id="AET4Gv20475700.1">
    <property type="protein sequence ID" value="AET4Gv20475700.1"/>
    <property type="gene ID" value="AET4Gv20475700"/>
</dbReference>
<keyword evidence="2" id="KW-1185">Reference proteome</keyword>
<protein>
    <submittedName>
        <fullName evidence="1">Uncharacterized protein</fullName>
    </submittedName>
</protein>
<accession>A0A453I845</accession>
<proteinExistence type="predicted"/>
<organism evidence="1 2">
    <name type="scientific">Aegilops tauschii subsp. strangulata</name>
    <name type="common">Goatgrass</name>
    <dbReference type="NCBI Taxonomy" id="200361"/>
    <lineage>
        <taxon>Eukaryota</taxon>
        <taxon>Viridiplantae</taxon>
        <taxon>Streptophyta</taxon>
        <taxon>Embryophyta</taxon>
        <taxon>Tracheophyta</taxon>
        <taxon>Spermatophyta</taxon>
        <taxon>Magnoliopsida</taxon>
        <taxon>Liliopsida</taxon>
        <taxon>Poales</taxon>
        <taxon>Poaceae</taxon>
        <taxon>BOP clade</taxon>
        <taxon>Pooideae</taxon>
        <taxon>Triticodae</taxon>
        <taxon>Triticeae</taxon>
        <taxon>Triticinae</taxon>
        <taxon>Aegilops</taxon>
    </lineage>
</organism>
<reference evidence="1" key="4">
    <citation type="submission" date="2019-03" db="UniProtKB">
        <authorList>
            <consortium name="EnsemblPlants"/>
        </authorList>
    </citation>
    <scope>IDENTIFICATION</scope>
</reference>
<reference evidence="1" key="3">
    <citation type="journal article" date="2017" name="Nature">
        <title>Genome sequence of the progenitor of the wheat D genome Aegilops tauschii.</title>
        <authorList>
            <person name="Luo M.C."/>
            <person name="Gu Y.Q."/>
            <person name="Puiu D."/>
            <person name="Wang H."/>
            <person name="Twardziok S.O."/>
            <person name="Deal K.R."/>
            <person name="Huo N."/>
            <person name="Zhu T."/>
            <person name="Wang L."/>
            <person name="Wang Y."/>
            <person name="McGuire P.E."/>
            <person name="Liu S."/>
            <person name="Long H."/>
            <person name="Ramasamy R.K."/>
            <person name="Rodriguez J.C."/>
            <person name="Van S.L."/>
            <person name="Yuan L."/>
            <person name="Wang Z."/>
            <person name="Xia Z."/>
            <person name="Xiao L."/>
            <person name="Anderson O.D."/>
            <person name="Ouyang S."/>
            <person name="Liang Y."/>
            <person name="Zimin A.V."/>
            <person name="Pertea G."/>
            <person name="Qi P."/>
            <person name="Bennetzen J.L."/>
            <person name="Dai X."/>
            <person name="Dawson M.W."/>
            <person name="Muller H.G."/>
            <person name="Kugler K."/>
            <person name="Rivarola-Duarte L."/>
            <person name="Spannagl M."/>
            <person name="Mayer K.F.X."/>
            <person name="Lu F.H."/>
            <person name="Bevan M.W."/>
            <person name="Leroy P."/>
            <person name="Li P."/>
            <person name="You F.M."/>
            <person name="Sun Q."/>
            <person name="Liu Z."/>
            <person name="Lyons E."/>
            <person name="Wicker T."/>
            <person name="Salzberg S.L."/>
            <person name="Devos K.M."/>
            <person name="Dvorak J."/>
        </authorList>
    </citation>
    <scope>NUCLEOTIDE SEQUENCE [LARGE SCALE GENOMIC DNA]</scope>
    <source>
        <strain evidence="1">cv. AL8/78</strain>
    </source>
</reference>